<dbReference type="PANTHER" id="PTHR11877:SF46">
    <property type="entry name" value="TYPE III POLYKETIDE SYNTHASE A"/>
    <property type="match status" value="1"/>
</dbReference>
<dbReference type="InterPro" id="IPR012328">
    <property type="entry name" value="Chalcone/stilbene_synt_C"/>
</dbReference>
<comment type="similarity">
    <text evidence="1">Belongs to the thiolase-like superfamily. Chalcone/stilbene synthases family.</text>
</comment>
<protein>
    <submittedName>
        <fullName evidence="6">Predicted naringenin-chalcone synthase</fullName>
    </submittedName>
</protein>
<feature type="domain" description="Chalcone/stilbene synthase C-terminal" evidence="5">
    <location>
        <begin position="217"/>
        <end position="344"/>
    </location>
</feature>
<dbReference type="RefSeq" id="WP_342713686.1">
    <property type="nucleotide sequence ID" value="NZ_FNCC01000009.1"/>
</dbReference>
<dbReference type="Gene3D" id="3.40.47.10">
    <property type="match status" value="2"/>
</dbReference>
<dbReference type="PIRSF" id="PIRSF000451">
    <property type="entry name" value="PKS_III"/>
    <property type="match status" value="1"/>
</dbReference>
<dbReference type="InterPro" id="IPR016039">
    <property type="entry name" value="Thiolase-like"/>
</dbReference>
<dbReference type="Proteomes" id="UP000199623">
    <property type="component" value="Unassembled WGS sequence"/>
</dbReference>
<evidence type="ECO:0000256" key="3">
    <source>
        <dbReference type="PIRSR" id="PIRSR000451-1"/>
    </source>
</evidence>
<proteinExistence type="inferred from homology"/>
<keyword evidence="7" id="KW-1185">Reference proteome</keyword>
<feature type="active site" description="Acyl-thioester intermediate" evidence="3">
    <location>
        <position position="137"/>
    </location>
</feature>
<evidence type="ECO:0000313" key="6">
    <source>
        <dbReference type="EMBL" id="SDG57029.1"/>
    </source>
</evidence>
<accession>A0A1G7VCF3</accession>
<keyword evidence="2" id="KW-0808">Transferase</keyword>
<dbReference type="Pfam" id="PF00195">
    <property type="entry name" value="Chal_sti_synt_N"/>
    <property type="match status" value="1"/>
</dbReference>
<evidence type="ECO:0000259" key="4">
    <source>
        <dbReference type="Pfam" id="PF00195"/>
    </source>
</evidence>
<dbReference type="AlphaFoldDB" id="A0A1G7VCF3"/>
<dbReference type="Pfam" id="PF02797">
    <property type="entry name" value="Chal_sti_synt_C"/>
    <property type="match status" value="1"/>
</dbReference>
<feature type="domain" description="Chalcone/stilbene synthase N-terminal" evidence="4">
    <location>
        <begin position="3"/>
        <end position="198"/>
    </location>
</feature>
<gene>
    <name evidence="6" type="ORF">SAMN05216553_109129</name>
</gene>
<dbReference type="GO" id="GO:0016747">
    <property type="term" value="F:acyltransferase activity, transferring groups other than amino-acyl groups"/>
    <property type="evidence" value="ECO:0007669"/>
    <property type="project" value="InterPro"/>
</dbReference>
<dbReference type="CDD" id="cd00831">
    <property type="entry name" value="CHS_like"/>
    <property type="match status" value="1"/>
</dbReference>
<dbReference type="InterPro" id="IPR001099">
    <property type="entry name" value="Chalcone/stilbene_synt_N"/>
</dbReference>
<organism evidence="6 7">
    <name type="scientific">Lentzea fradiae</name>
    <dbReference type="NCBI Taxonomy" id="200378"/>
    <lineage>
        <taxon>Bacteria</taxon>
        <taxon>Bacillati</taxon>
        <taxon>Actinomycetota</taxon>
        <taxon>Actinomycetes</taxon>
        <taxon>Pseudonocardiales</taxon>
        <taxon>Pseudonocardiaceae</taxon>
        <taxon>Lentzea</taxon>
    </lineage>
</organism>
<dbReference type="STRING" id="200378.SAMN05216553_109129"/>
<dbReference type="SUPFAM" id="SSF53901">
    <property type="entry name" value="Thiolase-like"/>
    <property type="match status" value="1"/>
</dbReference>
<dbReference type="PANTHER" id="PTHR11877">
    <property type="entry name" value="HYDROXYMETHYLGLUTARYL-COA SYNTHASE"/>
    <property type="match status" value="1"/>
</dbReference>
<evidence type="ECO:0000256" key="1">
    <source>
        <dbReference type="ARBA" id="ARBA00005531"/>
    </source>
</evidence>
<dbReference type="EMBL" id="FNCC01000009">
    <property type="protein sequence ID" value="SDG57029.1"/>
    <property type="molecule type" value="Genomic_DNA"/>
</dbReference>
<reference evidence="7" key="1">
    <citation type="submission" date="2016-10" db="EMBL/GenBank/DDBJ databases">
        <authorList>
            <person name="Varghese N."/>
            <person name="Submissions S."/>
        </authorList>
    </citation>
    <scope>NUCLEOTIDE SEQUENCE [LARGE SCALE GENOMIC DNA]</scope>
    <source>
        <strain evidence="7">CGMCC 4.3506</strain>
    </source>
</reference>
<sequence length="359" mass="37939">MTAHIAAVSTALPPAVEQTTLWEQHFRHVPHNSRLAGRIFNGAGVRQRHTVANPLEVDVSSYSTGERMRLYNEHARPLGHEAVTNALAAANLTAADVGQLTVVSCTGYTAPGLDVQLAASLDLAPDAQRLMIGHMGCYAALPGLATVTDFVALHRRPAVLLCLELTSLHVQPSTSDIQDVVSHALFGDAATALVVRPGAGPLEFLGTRAVTDASAADHLTWTVTDRGFRMTLSPRVPDVLGKHVRHAVETLLADHGLTVPDVRGWAVHPGGPRILDTVGQELGLPSDAMEPSRHVLRENGNCSSPTVLMVLDELLRGSALRQGDPVVAMAFGPGLTLYVTLLRATGQAADAPSELDASG</sequence>
<dbReference type="InterPro" id="IPR011141">
    <property type="entry name" value="Polyketide_synthase_type-III"/>
</dbReference>
<evidence type="ECO:0000259" key="5">
    <source>
        <dbReference type="Pfam" id="PF02797"/>
    </source>
</evidence>
<dbReference type="GO" id="GO:0030639">
    <property type="term" value="P:polyketide biosynthetic process"/>
    <property type="evidence" value="ECO:0007669"/>
    <property type="project" value="TreeGrafter"/>
</dbReference>
<name>A0A1G7VCF3_9PSEU</name>
<evidence type="ECO:0000256" key="2">
    <source>
        <dbReference type="ARBA" id="ARBA00022679"/>
    </source>
</evidence>
<evidence type="ECO:0000313" key="7">
    <source>
        <dbReference type="Proteomes" id="UP000199623"/>
    </source>
</evidence>